<comment type="pathway">
    <text evidence="5">Cofactor biosynthesis; nicotinate biosynthesis; nicotinate from nicotinamide: step 1/1.</text>
</comment>
<keyword evidence="11" id="KW-1185">Reference proteome</keyword>
<dbReference type="FunCoup" id="A0A0U5JEB0">
    <property type="interactions" value="277"/>
</dbReference>
<dbReference type="AlphaFoldDB" id="A0A0U5JEB0"/>
<reference evidence="11" key="1">
    <citation type="submission" date="2015-09" db="EMBL/GenBank/DDBJ databases">
        <authorList>
            <person name="Bertelli C."/>
        </authorList>
    </citation>
    <scope>NUCLEOTIDE SEQUENCE [LARGE SCALE GENOMIC DNA]</scope>
    <source>
        <strain evidence="11">KNic</strain>
    </source>
</reference>
<dbReference type="InParanoid" id="A0A0U5JEB0"/>
<evidence type="ECO:0000256" key="4">
    <source>
        <dbReference type="ARBA" id="ARBA00022801"/>
    </source>
</evidence>
<dbReference type="FunFam" id="3.40.50.850:FF:000006">
    <property type="entry name" value="Bifunctional pyrazinamidase/nicotinamidase"/>
    <property type="match status" value="1"/>
</dbReference>
<evidence type="ECO:0000256" key="3">
    <source>
        <dbReference type="ARBA" id="ARBA00022723"/>
    </source>
</evidence>
<dbReference type="InterPro" id="IPR052347">
    <property type="entry name" value="Isochorismatase_Nicotinamidase"/>
</dbReference>
<feature type="domain" description="Isochorismatase-like" evidence="9">
    <location>
        <begin position="3"/>
        <end position="201"/>
    </location>
</feature>
<dbReference type="PANTHER" id="PTHR11080">
    <property type="entry name" value="PYRAZINAMIDASE/NICOTINAMIDASE"/>
    <property type="match status" value="1"/>
</dbReference>
<gene>
    <name evidence="10" type="primary">pncA</name>
    <name evidence="10" type="ORF">PNK_1847</name>
</gene>
<keyword evidence="2" id="KW-0662">Pyridine nucleotide biosynthesis</keyword>
<dbReference type="Pfam" id="PF00857">
    <property type="entry name" value="Isochorismatase"/>
    <property type="match status" value="1"/>
</dbReference>
<accession>A0A0U5JEB0</accession>
<proteinExistence type="inferred from homology"/>
<dbReference type="CDD" id="cd01011">
    <property type="entry name" value="nicotinamidase"/>
    <property type="match status" value="1"/>
</dbReference>
<dbReference type="Gene3D" id="3.40.50.850">
    <property type="entry name" value="Isochorismatase-like"/>
    <property type="match status" value="1"/>
</dbReference>
<dbReference type="PATRIC" id="fig|389348.3.peg.2074"/>
<comment type="similarity">
    <text evidence="1">Belongs to the isochorismatase family.</text>
</comment>
<evidence type="ECO:0000256" key="8">
    <source>
        <dbReference type="ARBA" id="ARBA00072277"/>
    </source>
</evidence>
<dbReference type="EC" id="3.5.1.19" evidence="6"/>
<evidence type="ECO:0000256" key="5">
    <source>
        <dbReference type="ARBA" id="ARBA00037900"/>
    </source>
</evidence>
<evidence type="ECO:0000256" key="7">
    <source>
        <dbReference type="ARBA" id="ARBA00043224"/>
    </source>
</evidence>
<dbReference type="EMBL" id="LN879502">
    <property type="protein sequence ID" value="CUI17453.1"/>
    <property type="molecule type" value="Genomic_DNA"/>
</dbReference>
<dbReference type="PANTHER" id="PTHR11080:SF2">
    <property type="entry name" value="LD05707P"/>
    <property type="match status" value="1"/>
</dbReference>
<dbReference type="Proteomes" id="UP000069902">
    <property type="component" value="Chromosome cPNK"/>
</dbReference>
<evidence type="ECO:0000256" key="1">
    <source>
        <dbReference type="ARBA" id="ARBA00006336"/>
    </source>
</evidence>
<dbReference type="NCBIfam" id="NF008623">
    <property type="entry name" value="PRK11609.1"/>
    <property type="match status" value="1"/>
</dbReference>
<keyword evidence="3" id="KW-0479">Metal-binding</keyword>
<name>A0A0U5JEB0_9BACT</name>
<protein>
    <recommendedName>
        <fullName evidence="8">Nicotinamidase</fullName>
        <ecNumber evidence="6">3.5.1.19</ecNumber>
    </recommendedName>
    <alternativeName>
        <fullName evidence="7">Nicotinamide deamidase</fullName>
    </alternativeName>
</protein>
<evidence type="ECO:0000313" key="11">
    <source>
        <dbReference type="Proteomes" id="UP000069902"/>
    </source>
</evidence>
<evidence type="ECO:0000256" key="6">
    <source>
        <dbReference type="ARBA" id="ARBA00039017"/>
    </source>
</evidence>
<evidence type="ECO:0000256" key="2">
    <source>
        <dbReference type="ARBA" id="ARBA00022642"/>
    </source>
</evidence>
<dbReference type="GO" id="GO:0019363">
    <property type="term" value="P:pyridine nucleotide biosynthetic process"/>
    <property type="evidence" value="ECO:0007669"/>
    <property type="project" value="UniProtKB-KW"/>
</dbReference>
<dbReference type="KEGG" id="pnl:PNK_1847"/>
<dbReference type="GO" id="GO:0046872">
    <property type="term" value="F:metal ion binding"/>
    <property type="evidence" value="ECO:0007669"/>
    <property type="project" value="UniProtKB-KW"/>
</dbReference>
<evidence type="ECO:0000313" key="10">
    <source>
        <dbReference type="EMBL" id="CUI17453.1"/>
    </source>
</evidence>
<organism evidence="10 11">
    <name type="scientific">Candidatus Protochlamydia naegleriophila</name>
    <dbReference type="NCBI Taxonomy" id="389348"/>
    <lineage>
        <taxon>Bacteria</taxon>
        <taxon>Pseudomonadati</taxon>
        <taxon>Chlamydiota</taxon>
        <taxon>Chlamydiia</taxon>
        <taxon>Parachlamydiales</taxon>
        <taxon>Parachlamydiaceae</taxon>
        <taxon>Candidatus Protochlamydia</taxon>
    </lineage>
</organism>
<dbReference type="STRING" id="389348.PNK_1847"/>
<evidence type="ECO:0000259" key="9">
    <source>
        <dbReference type="Pfam" id="PF00857"/>
    </source>
</evidence>
<dbReference type="InterPro" id="IPR000868">
    <property type="entry name" value="Isochorismatase-like_dom"/>
</dbReference>
<keyword evidence="4 10" id="KW-0378">Hydrolase</keyword>
<dbReference type="RefSeq" id="WP_059061642.1">
    <property type="nucleotide sequence ID" value="NZ_LN879502.1"/>
</dbReference>
<sequence length="215" mass="23823">MRALLLVDIQNDFVPGGSLAVNHGNEIIPLINELLHYPFDLIIATKDWHPSDHGSFASNYGKKVGEHVNLAGIDQILWPVHCVQGTRGSDLAPGWDHTKIDKIIYKGTDALIDSYSTFFDNGHRKSTGLENYLREKSVKELYIAGLATDYCVKHTVLDAVQLGFNPYVIVDACRGVNLQPHDSQKALQLMQKAGATLVSFADIKDLLADQKRKSL</sequence>
<dbReference type="InterPro" id="IPR036380">
    <property type="entry name" value="Isochorismatase-like_sf"/>
</dbReference>
<dbReference type="GO" id="GO:0008936">
    <property type="term" value="F:nicotinamidase activity"/>
    <property type="evidence" value="ECO:0007669"/>
    <property type="project" value="UniProtKB-EC"/>
</dbReference>
<dbReference type="SUPFAM" id="SSF52499">
    <property type="entry name" value="Isochorismatase-like hydrolases"/>
    <property type="match status" value="1"/>
</dbReference>